<proteinExistence type="predicted"/>
<dbReference type="Proteomes" id="UP001178461">
    <property type="component" value="Chromosome Z"/>
</dbReference>
<dbReference type="AlphaFoldDB" id="A0AA35LCZ9"/>
<reference evidence="2" key="1">
    <citation type="submission" date="2022-12" db="EMBL/GenBank/DDBJ databases">
        <authorList>
            <person name="Alioto T."/>
            <person name="Alioto T."/>
            <person name="Gomez Garrido J."/>
        </authorList>
    </citation>
    <scope>NUCLEOTIDE SEQUENCE</scope>
</reference>
<evidence type="ECO:0000313" key="3">
    <source>
        <dbReference type="Proteomes" id="UP001178461"/>
    </source>
</evidence>
<gene>
    <name evidence="2" type="ORF">PODLI_1B038104</name>
</gene>
<keyword evidence="3" id="KW-1185">Reference proteome</keyword>
<name>A0AA35LCZ9_9SAUR</name>
<dbReference type="EMBL" id="OX395140">
    <property type="protein sequence ID" value="CAI5794042.1"/>
    <property type="molecule type" value="Genomic_DNA"/>
</dbReference>
<evidence type="ECO:0000313" key="2">
    <source>
        <dbReference type="EMBL" id="CAI5794042.1"/>
    </source>
</evidence>
<feature type="signal peptide" evidence="1">
    <location>
        <begin position="1"/>
        <end position="25"/>
    </location>
</feature>
<evidence type="ECO:0000256" key="1">
    <source>
        <dbReference type="SAM" id="SignalP"/>
    </source>
</evidence>
<feature type="chain" id="PRO_5041390530" evidence="1">
    <location>
        <begin position="26"/>
        <end position="55"/>
    </location>
</feature>
<accession>A0AA35LCZ9</accession>
<sequence length="55" mass="5715">MEKKSGPLCWIRTGIAHLAVASATAASAGSGKDDVLQVCLFTWPSTMAMTASMLT</sequence>
<organism evidence="2 3">
    <name type="scientific">Podarcis lilfordi</name>
    <name type="common">Lilford's wall lizard</name>
    <dbReference type="NCBI Taxonomy" id="74358"/>
    <lineage>
        <taxon>Eukaryota</taxon>
        <taxon>Metazoa</taxon>
        <taxon>Chordata</taxon>
        <taxon>Craniata</taxon>
        <taxon>Vertebrata</taxon>
        <taxon>Euteleostomi</taxon>
        <taxon>Lepidosauria</taxon>
        <taxon>Squamata</taxon>
        <taxon>Bifurcata</taxon>
        <taxon>Unidentata</taxon>
        <taxon>Episquamata</taxon>
        <taxon>Laterata</taxon>
        <taxon>Lacertibaenia</taxon>
        <taxon>Lacertidae</taxon>
        <taxon>Podarcis</taxon>
    </lineage>
</organism>
<keyword evidence="1" id="KW-0732">Signal</keyword>
<protein>
    <submittedName>
        <fullName evidence="2">Uncharacterized protein</fullName>
    </submittedName>
</protein>